<accession>A0A239E8L4</accession>
<protein>
    <submittedName>
        <fullName evidence="6">Transcriptional regulator, HxlR family</fullName>
    </submittedName>
</protein>
<dbReference type="InterPro" id="IPR002577">
    <property type="entry name" value="HTH_HxlR"/>
</dbReference>
<proteinExistence type="predicted"/>
<reference evidence="6 7" key="1">
    <citation type="submission" date="2017-06" db="EMBL/GenBank/DDBJ databases">
        <authorList>
            <person name="Kim H.J."/>
            <person name="Triplett B.A."/>
        </authorList>
    </citation>
    <scope>NUCLEOTIDE SEQUENCE [LARGE SCALE GENOMIC DNA]</scope>
    <source>
        <strain evidence="6 7">DSM 44715</strain>
    </source>
</reference>
<evidence type="ECO:0000256" key="4">
    <source>
        <dbReference type="SAM" id="MobiDB-lite"/>
    </source>
</evidence>
<dbReference type="PANTHER" id="PTHR33204">
    <property type="entry name" value="TRANSCRIPTIONAL REGULATOR, MARR FAMILY"/>
    <property type="match status" value="1"/>
</dbReference>
<dbReference type="Proteomes" id="UP000198318">
    <property type="component" value="Unassembled WGS sequence"/>
</dbReference>
<name>A0A239E8L4_9ACTN</name>
<evidence type="ECO:0000256" key="3">
    <source>
        <dbReference type="ARBA" id="ARBA00023163"/>
    </source>
</evidence>
<dbReference type="AlphaFoldDB" id="A0A239E8L4"/>
<dbReference type="SUPFAM" id="SSF46785">
    <property type="entry name" value="Winged helix' DNA-binding domain"/>
    <property type="match status" value="1"/>
</dbReference>
<dbReference type="EMBL" id="FZOR01000003">
    <property type="protein sequence ID" value="SNS41080.1"/>
    <property type="molecule type" value="Genomic_DNA"/>
</dbReference>
<dbReference type="RefSeq" id="WP_245868240.1">
    <property type="nucleotide sequence ID" value="NZ_FZOR01000003.1"/>
</dbReference>
<evidence type="ECO:0000256" key="2">
    <source>
        <dbReference type="ARBA" id="ARBA00023125"/>
    </source>
</evidence>
<feature type="compositionally biased region" description="Low complexity" evidence="4">
    <location>
        <begin position="7"/>
        <end position="18"/>
    </location>
</feature>
<keyword evidence="3" id="KW-0804">Transcription</keyword>
<feature type="domain" description="HTH hxlR-type" evidence="5">
    <location>
        <begin position="30"/>
        <end position="128"/>
    </location>
</feature>
<organism evidence="6 7">
    <name type="scientific">Actinomadura meyerae</name>
    <dbReference type="NCBI Taxonomy" id="240840"/>
    <lineage>
        <taxon>Bacteria</taxon>
        <taxon>Bacillati</taxon>
        <taxon>Actinomycetota</taxon>
        <taxon>Actinomycetes</taxon>
        <taxon>Streptosporangiales</taxon>
        <taxon>Thermomonosporaceae</taxon>
        <taxon>Actinomadura</taxon>
    </lineage>
</organism>
<dbReference type="PROSITE" id="PS51118">
    <property type="entry name" value="HTH_HXLR"/>
    <property type="match status" value="1"/>
</dbReference>
<feature type="region of interest" description="Disordered" evidence="4">
    <location>
        <begin position="1"/>
        <end position="23"/>
    </location>
</feature>
<dbReference type="InterPro" id="IPR036390">
    <property type="entry name" value="WH_DNA-bd_sf"/>
</dbReference>
<keyword evidence="1" id="KW-0805">Transcription regulation</keyword>
<dbReference type="PANTHER" id="PTHR33204:SF37">
    <property type="entry name" value="HTH-TYPE TRANSCRIPTIONAL REGULATOR YODB"/>
    <property type="match status" value="1"/>
</dbReference>
<keyword evidence="7" id="KW-1185">Reference proteome</keyword>
<keyword evidence="2" id="KW-0238">DNA-binding</keyword>
<dbReference type="Pfam" id="PF01638">
    <property type="entry name" value="HxlR"/>
    <property type="match status" value="1"/>
</dbReference>
<evidence type="ECO:0000313" key="7">
    <source>
        <dbReference type="Proteomes" id="UP000198318"/>
    </source>
</evidence>
<evidence type="ECO:0000313" key="6">
    <source>
        <dbReference type="EMBL" id="SNS41080.1"/>
    </source>
</evidence>
<dbReference type="InterPro" id="IPR036388">
    <property type="entry name" value="WH-like_DNA-bd_sf"/>
</dbReference>
<dbReference type="Gene3D" id="1.10.10.10">
    <property type="entry name" value="Winged helix-like DNA-binding domain superfamily/Winged helix DNA-binding domain"/>
    <property type="match status" value="1"/>
</dbReference>
<evidence type="ECO:0000256" key="1">
    <source>
        <dbReference type="ARBA" id="ARBA00023015"/>
    </source>
</evidence>
<sequence>MPDDTMNDTGTMNDTTPTRAGTVGGFAADCQTRLALDLLSGTWTGVVLWTLRDGPLRPRHLRDRIGGISHKVLTGTLRRLEQNGLVTRRRYAEAPPRVEYELTGPGRGMLEPLAALGRWTEYYADEVLDAQERALSGR</sequence>
<evidence type="ECO:0000259" key="5">
    <source>
        <dbReference type="PROSITE" id="PS51118"/>
    </source>
</evidence>
<dbReference type="GO" id="GO:0003677">
    <property type="term" value="F:DNA binding"/>
    <property type="evidence" value="ECO:0007669"/>
    <property type="project" value="UniProtKB-KW"/>
</dbReference>
<gene>
    <name evidence="6" type="ORF">SAMN05443665_1003288</name>
</gene>